<gene>
    <name evidence="2" type="ORF">BOO71_0007444</name>
</gene>
<accession>A0A1U7NYB5</accession>
<dbReference type="InterPro" id="IPR029016">
    <property type="entry name" value="GAF-like_dom_sf"/>
</dbReference>
<sequence length="115" mass="12672">MTSAPLPSGEYARLLELSRYEILDTPAEAAFDRITRLAARVMDTPVAVINFVDQSRQWGKSACGLGDTTAPRQDSLCAWTILQTGPMVIENAWADPRFAHNPMVIGSYGFRLITV</sequence>
<dbReference type="AlphaFoldDB" id="A0A1U7NYB5"/>
<dbReference type="SUPFAM" id="SSF55781">
    <property type="entry name" value="GAF domain-like"/>
    <property type="match status" value="1"/>
</dbReference>
<dbReference type="PANTHER" id="PTHR43102:SF2">
    <property type="entry name" value="GAF DOMAIN-CONTAINING PROTEIN"/>
    <property type="match status" value="1"/>
</dbReference>
<name>A0A1U7NYB5_9DEIO</name>
<dbReference type="Proteomes" id="UP000186607">
    <property type="component" value="Unassembled WGS sequence"/>
</dbReference>
<dbReference type="RefSeq" id="WP_075832916.1">
    <property type="nucleotide sequence ID" value="NZ_MSTI01000078.1"/>
</dbReference>
<reference evidence="2 3" key="1">
    <citation type="submission" date="2017-01" db="EMBL/GenBank/DDBJ databases">
        <title>Genome Analysis of Deinococcus marmoris KOPRI26562.</title>
        <authorList>
            <person name="Kim J.H."/>
            <person name="Oh H.-M."/>
        </authorList>
    </citation>
    <scope>NUCLEOTIDE SEQUENCE [LARGE SCALE GENOMIC DNA]</scope>
    <source>
        <strain evidence="2 3">KOPRI26562</strain>
    </source>
</reference>
<dbReference type="Pfam" id="PF01590">
    <property type="entry name" value="GAF"/>
    <property type="match status" value="1"/>
</dbReference>
<dbReference type="EMBL" id="MSTI01000078">
    <property type="protein sequence ID" value="OLV17900.1"/>
    <property type="molecule type" value="Genomic_DNA"/>
</dbReference>
<comment type="caution">
    <text evidence="2">The sequence shown here is derived from an EMBL/GenBank/DDBJ whole genome shotgun (WGS) entry which is preliminary data.</text>
</comment>
<organism evidence="2 3">
    <name type="scientific">Deinococcus marmoris</name>
    <dbReference type="NCBI Taxonomy" id="249408"/>
    <lineage>
        <taxon>Bacteria</taxon>
        <taxon>Thermotogati</taxon>
        <taxon>Deinococcota</taxon>
        <taxon>Deinococci</taxon>
        <taxon>Deinococcales</taxon>
        <taxon>Deinococcaceae</taxon>
        <taxon>Deinococcus</taxon>
    </lineage>
</organism>
<proteinExistence type="predicted"/>
<evidence type="ECO:0000313" key="3">
    <source>
        <dbReference type="Proteomes" id="UP000186607"/>
    </source>
</evidence>
<dbReference type="Gene3D" id="3.30.450.40">
    <property type="match status" value="1"/>
</dbReference>
<feature type="domain" description="GAF" evidence="1">
    <location>
        <begin position="28"/>
        <end position="111"/>
    </location>
</feature>
<protein>
    <submittedName>
        <fullName evidence="2">GGDEF domain</fullName>
    </submittedName>
</protein>
<keyword evidence="3" id="KW-1185">Reference proteome</keyword>
<dbReference type="STRING" id="249408.BOO71_0007444"/>
<evidence type="ECO:0000313" key="2">
    <source>
        <dbReference type="EMBL" id="OLV17900.1"/>
    </source>
</evidence>
<dbReference type="PANTHER" id="PTHR43102">
    <property type="entry name" value="SLR1143 PROTEIN"/>
    <property type="match status" value="1"/>
</dbReference>
<evidence type="ECO:0000259" key="1">
    <source>
        <dbReference type="Pfam" id="PF01590"/>
    </source>
</evidence>
<dbReference type="OrthoDB" id="9812358at2"/>
<dbReference type="InterPro" id="IPR003018">
    <property type="entry name" value="GAF"/>
</dbReference>